<sequence length="739" mass="85460">MDKRVLISVGVSALLFCLFCVFPLSRALSDDTKMKDDENLVRSFPMLDMNRKKRMAIDAGIGIGISIIALVASNIRQSFDNSGAEKSHEELISHFEQIHEQLEQQKEELESINREIQKLGSYVIYFQHESKIRDSLLTLREYLDNSNKRNRNIFINKAVDVDHSIRVLIDGLLGQNTFGPDIMTIMQDATGCRGRKLRNSVKSVESLVMTGLYVRREYQRIAINATKSLKRSPFKKYIDTSVIKLEKRLNDKVVECYADEKNVGVEMDNILKAKLTQSREVAADSLLEFLEEKYDNKKWIVIMQRNNTRYLDSVWTGGFHQATVENHVVVALSVNRDRNFTKFKNLIQGHLKEFSIPTKSSVSYDLVRDCLGSLKTEEYLKRFLIPVLVKSGIEIETVVSVDTRPQNDLIIKTSKEVEEKQVISMNNMSYIPQSCLYKDSDINRFYSKPSYWMILIPTKRLRNQTKCSYSSDNETLQDYGPLRNEYTQSYLSVKGDSKEEGANLFMDREWRNSPGQNWKFVNGQLKNGFGKCFTKWSSGSSHSIYQYDCHHNWEGQKWYRHGLQIIADGNVAGYTYCVSLYGNFNKNSYVNRVPMIGSCNSLPSFLWYNRNTDCEDAMVIPSSTNGSRALRNEFSRLFLSAVIEKYGTVKPWINRPSQLWKFVDGLLRNEDGKCLVGKGWYVEKVACDSGRMGNNGLWTYTENRQIRSYDGYCLSNGDEETYVYYDYCRDEPQQRWRDN</sequence>
<keyword evidence="2" id="KW-1133">Transmembrane helix</keyword>
<dbReference type="PANTHER" id="PTHR40472">
    <property type="entry name" value="RICIN B-TYPE LECTIN DOMAIN-CONTAINING PROTEIN"/>
    <property type="match status" value="1"/>
</dbReference>
<organism evidence="5 6">
    <name type="scientific">Daphnia galeata</name>
    <dbReference type="NCBI Taxonomy" id="27404"/>
    <lineage>
        <taxon>Eukaryota</taxon>
        <taxon>Metazoa</taxon>
        <taxon>Ecdysozoa</taxon>
        <taxon>Arthropoda</taxon>
        <taxon>Crustacea</taxon>
        <taxon>Branchiopoda</taxon>
        <taxon>Diplostraca</taxon>
        <taxon>Cladocera</taxon>
        <taxon>Anomopoda</taxon>
        <taxon>Daphniidae</taxon>
        <taxon>Daphnia</taxon>
    </lineage>
</organism>
<gene>
    <name evidence="5" type="ORF">DGAL_LOCUS9981</name>
</gene>
<dbReference type="CDD" id="cd00161">
    <property type="entry name" value="beta-trefoil_Ricin-like"/>
    <property type="match status" value="1"/>
</dbReference>
<feature type="transmembrane region" description="Helical" evidence="2">
    <location>
        <begin position="53"/>
        <end position="72"/>
    </location>
</feature>
<reference evidence="5" key="1">
    <citation type="submission" date="2021-11" db="EMBL/GenBank/DDBJ databases">
        <authorList>
            <person name="Schell T."/>
        </authorList>
    </citation>
    <scope>NUCLEOTIDE SEQUENCE</scope>
    <source>
        <strain evidence="5">M5</strain>
    </source>
</reference>
<keyword evidence="2" id="KW-0812">Transmembrane</keyword>
<evidence type="ECO:0000313" key="5">
    <source>
        <dbReference type="EMBL" id="CAH0106821.1"/>
    </source>
</evidence>
<evidence type="ECO:0000256" key="2">
    <source>
        <dbReference type="SAM" id="Phobius"/>
    </source>
</evidence>
<evidence type="ECO:0000313" key="6">
    <source>
        <dbReference type="Proteomes" id="UP000789390"/>
    </source>
</evidence>
<dbReference type="EMBL" id="CAKKLH010000235">
    <property type="protein sequence ID" value="CAH0106821.1"/>
    <property type="molecule type" value="Genomic_DNA"/>
</dbReference>
<feature type="domain" description="Ricin B lectin" evidence="4">
    <location>
        <begin position="625"/>
        <end position="739"/>
    </location>
</feature>
<keyword evidence="6" id="KW-1185">Reference proteome</keyword>
<dbReference type="SMART" id="SM00458">
    <property type="entry name" value="RICIN"/>
    <property type="match status" value="2"/>
</dbReference>
<keyword evidence="2" id="KW-0472">Membrane</keyword>
<name>A0A8J2RQ47_9CRUS</name>
<dbReference type="PANTHER" id="PTHR40472:SF6">
    <property type="entry name" value="RICIN B-TYPE LECTIN DOMAIN-CONTAINING PROTEIN"/>
    <property type="match status" value="1"/>
</dbReference>
<comment type="caution">
    <text evidence="5">The sequence shown here is derived from an EMBL/GenBank/DDBJ whole genome shotgun (WGS) entry which is preliminary data.</text>
</comment>
<dbReference type="InterPro" id="IPR039051">
    <property type="entry name" value="SE-CTX-like"/>
</dbReference>
<dbReference type="InterPro" id="IPR000772">
    <property type="entry name" value="Ricin_B_lectin"/>
</dbReference>
<feature type="domain" description="Ricin B lectin" evidence="4">
    <location>
        <begin position="477"/>
        <end position="610"/>
    </location>
</feature>
<feature type="chain" id="PRO_5035314592" description="Ricin B lectin domain-containing protein" evidence="3">
    <location>
        <begin position="28"/>
        <end position="739"/>
    </location>
</feature>
<dbReference type="Proteomes" id="UP000789390">
    <property type="component" value="Unassembled WGS sequence"/>
</dbReference>
<protein>
    <recommendedName>
        <fullName evidence="4">Ricin B lectin domain-containing protein</fullName>
    </recommendedName>
</protein>
<accession>A0A8J2RQ47</accession>
<feature type="coiled-coil region" evidence="1">
    <location>
        <begin position="85"/>
        <end position="122"/>
    </location>
</feature>
<evidence type="ECO:0000256" key="1">
    <source>
        <dbReference type="SAM" id="Coils"/>
    </source>
</evidence>
<dbReference type="OrthoDB" id="6375465at2759"/>
<evidence type="ECO:0000259" key="4">
    <source>
        <dbReference type="SMART" id="SM00458"/>
    </source>
</evidence>
<evidence type="ECO:0000256" key="3">
    <source>
        <dbReference type="SAM" id="SignalP"/>
    </source>
</evidence>
<dbReference type="PROSITE" id="PS50231">
    <property type="entry name" value="RICIN_B_LECTIN"/>
    <property type="match status" value="2"/>
</dbReference>
<feature type="signal peptide" evidence="3">
    <location>
        <begin position="1"/>
        <end position="27"/>
    </location>
</feature>
<keyword evidence="1" id="KW-0175">Coiled coil</keyword>
<keyword evidence="3" id="KW-0732">Signal</keyword>
<dbReference type="AlphaFoldDB" id="A0A8J2RQ47"/>
<dbReference type="SUPFAM" id="SSF50370">
    <property type="entry name" value="Ricin B-like lectins"/>
    <property type="match status" value="2"/>
</dbReference>
<proteinExistence type="predicted"/>
<dbReference type="InterPro" id="IPR035992">
    <property type="entry name" value="Ricin_B-like_lectins"/>
</dbReference>
<dbReference type="Gene3D" id="2.80.10.50">
    <property type="match status" value="2"/>
</dbReference>